<keyword evidence="7 12" id="KW-0378">Hydrolase</keyword>
<evidence type="ECO:0000256" key="3">
    <source>
        <dbReference type="ARBA" id="ARBA00022475"/>
    </source>
</evidence>
<evidence type="ECO:0000256" key="2">
    <source>
        <dbReference type="ARBA" id="ARBA00009779"/>
    </source>
</evidence>
<dbReference type="Pfam" id="PF01435">
    <property type="entry name" value="Peptidase_M48"/>
    <property type="match status" value="1"/>
</dbReference>
<evidence type="ECO:0000259" key="13">
    <source>
        <dbReference type="Pfam" id="PF01435"/>
    </source>
</evidence>
<evidence type="ECO:0000256" key="5">
    <source>
        <dbReference type="ARBA" id="ARBA00022692"/>
    </source>
</evidence>
<keyword evidence="9 12" id="KW-1133">Transmembrane helix</keyword>
<dbReference type="InterPro" id="IPR050083">
    <property type="entry name" value="HtpX_protease"/>
</dbReference>
<evidence type="ECO:0000256" key="11">
    <source>
        <dbReference type="ARBA" id="ARBA00023136"/>
    </source>
</evidence>
<evidence type="ECO:0000256" key="7">
    <source>
        <dbReference type="ARBA" id="ARBA00022801"/>
    </source>
</evidence>
<keyword evidence="10 12" id="KW-0482">Metalloprotease</keyword>
<keyword evidence="3 12" id="KW-1003">Cell membrane</keyword>
<feature type="transmembrane region" description="Helical" evidence="12">
    <location>
        <begin position="176"/>
        <end position="196"/>
    </location>
</feature>
<comment type="subcellular location">
    <subcellularLocation>
        <location evidence="1 12">Cell membrane</location>
        <topology evidence="1 12">Multi-pass membrane protein</topology>
    </subcellularLocation>
</comment>
<keyword evidence="6 12" id="KW-0479">Metal-binding</keyword>
<feature type="domain" description="Peptidase M48" evidence="13">
    <location>
        <begin position="65"/>
        <end position="277"/>
    </location>
</feature>
<feature type="binding site" evidence="12">
    <location>
        <position position="205"/>
    </location>
    <ligand>
        <name>Zn(2+)</name>
        <dbReference type="ChEBI" id="CHEBI:29105"/>
        <note>catalytic</note>
    </ligand>
</feature>
<gene>
    <name evidence="12" type="primary">htpX</name>
    <name evidence="14" type="ORF">COY37_10125</name>
</gene>
<feature type="binding site" evidence="12">
    <location>
        <position position="134"/>
    </location>
    <ligand>
        <name>Zn(2+)</name>
        <dbReference type="ChEBI" id="CHEBI:29105"/>
        <note>catalytic</note>
    </ligand>
</feature>
<protein>
    <recommendedName>
        <fullName evidence="12">Protease HtpX homolog</fullName>
        <ecNumber evidence="12">3.4.24.-</ecNumber>
    </recommendedName>
</protein>
<evidence type="ECO:0000256" key="6">
    <source>
        <dbReference type="ARBA" id="ARBA00022723"/>
    </source>
</evidence>
<sequence>MNNFRTWLLMGALTVLLVTAGNLIGGNTGMMIMVVFSILMNFSGYWFSDKIAISMTRSQPVEERDAPQLYAIVRSLSLRAGLPMPRIYMTPSAQPNAFATGRDPEHAVVSVTDGLLRLLSQEEIEGVLAHELAHVKNRDILIGSMAAMMAGAITALANIAQWGLIFGFGRDDDDGALGIVGVLLTIIVMPIAAMIVQLAISRSREYGADATGARIAGRPEGLINALIKLEHGAESVPMDVNPAAAHMFIVNPLSGRSLAGLFSTHPPIPERVARLKKAFE</sequence>
<accession>A0A2M7T5L2</accession>
<evidence type="ECO:0000256" key="4">
    <source>
        <dbReference type="ARBA" id="ARBA00022670"/>
    </source>
</evidence>
<dbReference type="PANTHER" id="PTHR43221">
    <property type="entry name" value="PROTEASE HTPX"/>
    <property type="match status" value="1"/>
</dbReference>
<dbReference type="EMBL" id="PFNG01000234">
    <property type="protein sequence ID" value="PIZ35576.1"/>
    <property type="molecule type" value="Genomic_DNA"/>
</dbReference>
<comment type="cofactor">
    <cofactor evidence="12">
        <name>Zn(2+)</name>
        <dbReference type="ChEBI" id="CHEBI:29105"/>
    </cofactor>
    <text evidence="12">Binds 1 zinc ion per subunit.</text>
</comment>
<name>A0A2M7T5L2_9ACTN</name>
<evidence type="ECO:0000256" key="9">
    <source>
        <dbReference type="ARBA" id="ARBA00022989"/>
    </source>
</evidence>
<feature type="active site" evidence="12">
    <location>
        <position position="131"/>
    </location>
</feature>
<keyword evidence="4 12" id="KW-0645">Protease</keyword>
<dbReference type="Proteomes" id="UP000230956">
    <property type="component" value="Unassembled WGS sequence"/>
</dbReference>
<dbReference type="AlphaFoldDB" id="A0A2M7T5L2"/>
<dbReference type="GO" id="GO:0008270">
    <property type="term" value="F:zinc ion binding"/>
    <property type="evidence" value="ECO:0007669"/>
    <property type="project" value="UniProtKB-UniRule"/>
</dbReference>
<feature type="binding site" evidence="12">
    <location>
        <position position="130"/>
    </location>
    <ligand>
        <name>Zn(2+)</name>
        <dbReference type="ChEBI" id="CHEBI:29105"/>
        <note>catalytic</note>
    </ligand>
</feature>
<keyword evidence="11 12" id="KW-0472">Membrane</keyword>
<evidence type="ECO:0000313" key="15">
    <source>
        <dbReference type="Proteomes" id="UP000230956"/>
    </source>
</evidence>
<dbReference type="GO" id="GO:0005886">
    <property type="term" value="C:plasma membrane"/>
    <property type="evidence" value="ECO:0007669"/>
    <property type="project" value="UniProtKB-SubCell"/>
</dbReference>
<keyword evidence="8 12" id="KW-0862">Zinc</keyword>
<dbReference type="CDD" id="cd07336">
    <property type="entry name" value="M48B_HtpX_like"/>
    <property type="match status" value="1"/>
</dbReference>
<keyword evidence="5 12" id="KW-0812">Transmembrane</keyword>
<dbReference type="InterPro" id="IPR001915">
    <property type="entry name" value="Peptidase_M48"/>
</dbReference>
<dbReference type="HAMAP" id="MF_00188">
    <property type="entry name" value="Pept_M48_protease_HtpX"/>
    <property type="match status" value="1"/>
</dbReference>
<dbReference type="RefSeq" id="WP_286678241.1">
    <property type="nucleotide sequence ID" value="NZ_MNXI01000069.1"/>
</dbReference>
<proteinExistence type="inferred from homology"/>
<comment type="caution">
    <text evidence="14">The sequence shown here is derived from an EMBL/GenBank/DDBJ whole genome shotgun (WGS) entry which is preliminary data.</text>
</comment>
<feature type="transmembrane region" description="Helical" evidence="12">
    <location>
        <begin position="30"/>
        <end position="48"/>
    </location>
</feature>
<dbReference type="InterPro" id="IPR022919">
    <property type="entry name" value="Pept_M48_protease_HtpX"/>
</dbReference>
<dbReference type="Gene3D" id="3.30.2010.10">
    <property type="entry name" value="Metalloproteases ('zincins'), catalytic domain"/>
    <property type="match status" value="1"/>
</dbReference>
<dbReference type="EC" id="3.4.24.-" evidence="12"/>
<comment type="similarity">
    <text evidence="2 12">Belongs to the peptidase M48B family.</text>
</comment>
<dbReference type="GO" id="GO:0004222">
    <property type="term" value="F:metalloendopeptidase activity"/>
    <property type="evidence" value="ECO:0007669"/>
    <property type="project" value="UniProtKB-UniRule"/>
</dbReference>
<dbReference type="PANTHER" id="PTHR43221:SF1">
    <property type="entry name" value="PROTEASE HTPX"/>
    <property type="match status" value="1"/>
</dbReference>
<evidence type="ECO:0000256" key="10">
    <source>
        <dbReference type="ARBA" id="ARBA00023049"/>
    </source>
</evidence>
<reference evidence="15" key="1">
    <citation type="submission" date="2017-09" db="EMBL/GenBank/DDBJ databases">
        <title>Depth-based differentiation of microbial function through sediment-hosted aquifers and enrichment of novel symbionts in the deep terrestrial subsurface.</title>
        <authorList>
            <person name="Probst A.J."/>
            <person name="Ladd B."/>
            <person name="Jarett J.K."/>
            <person name="Geller-Mcgrath D.E."/>
            <person name="Sieber C.M.K."/>
            <person name="Emerson J.B."/>
            <person name="Anantharaman K."/>
            <person name="Thomas B.C."/>
            <person name="Malmstrom R."/>
            <person name="Stieglmeier M."/>
            <person name="Klingl A."/>
            <person name="Woyke T."/>
            <person name="Ryan C.M."/>
            <person name="Banfield J.F."/>
        </authorList>
    </citation>
    <scope>NUCLEOTIDE SEQUENCE [LARGE SCALE GENOMIC DNA]</scope>
</reference>
<evidence type="ECO:0000256" key="12">
    <source>
        <dbReference type="HAMAP-Rule" id="MF_00188"/>
    </source>
</evidence>
<evidence type="ECO:0000256" key="8">
    <source>
        <dbReference type="ARBA" id="ARBA00022833"/>
    </source>
</evidence>
<dbReference type="GO" id="GO:0006508">
    <property type="term" value="P:proteolysis"/>
    <property type="evidence" value="ECO:0007669"/>
    <property type="project" value="UniProtKB-KW"/>
</dbReference>
<evidence type="ECO:0000313" key="14">
    <source>
        <dbReference type="EMBL" id="PIZ35576.1"/>
    </source>
</evidence>
<evidence type="ECO:0000256" key="1">
    <source>
        <dbReference type="ARBA" id="ARBA00004651"/>
    </source>
</evidence>
<feature type="transmembrane region" description="Helical" evidence="12">
    <location>
        <begin position="140"/>
        <end position="164"/>
    </location>
</feature>
<organism evidence="14 15">
    <name type="scientific">Candidatus Aquicultor secundus</name>
    <dbReference type="NCBI Taxonomy" id="1973895"/>
    <lineage>
        <taxon>Bacteria</taxon>
        <taxon>Bacillati</taxon>
        <taxon>Actinomycetota</taxon>
        <taxon>Candidatus Aquicultoria</taxon>
        <taxon>Candidatus Aquicultorales</taxon>
        <taxon>Candidatus Aquicultoraceae</taxon>
        <taxon>Candidatus Aquicultor</taxon>
    </lineage>
</organism>